<dbReference type="GO" id="GO:0005524">
    <property type="term" value="F:ATP binding"/>
    <property type="evidence" value="ECO:0007669"/>
    <property type="project" value="UniProtKB-KW"/>
</dbReference>
<protein>
    <submittedName>
        <fullName evidence="6">ABC-F family ATP-binding cassette domain-containing protein</fullName>
    </submittedName>
</protein>
<dbReference type="InterPro" id="IPR003593">
    <property type="entry name" value="AAA+_ATPase"/>
</dbReference>
<evidence type="ECO:0000256" key="1">
    <source>
        <dbReference type="ARBA" id="ARBA00022737"/>
    </source>
</evidence>
<dbReference type="PANTHER" id="PTHR19211">
    <property type="entry name" value="ATP-BINDING TRANSPORT PROTEIN-RELATED"/>
    <property type="match status" value="1"/>
</dbReference>
<proteinExistence type="predicted"/>
<dbReference type="InterPro" id="IPR027417">
    <property type="entry name" value="P-loop_NTPase"/>
</dbReference>
<evidence type="ECO:0000256" key="4">
    <source>
        <dbReference type="SAM" id="MobiDB-lite"/>
    </source>
</evidence>
<evidence type="ECO:0000313" key="6">
    <source>
        <dbReference type="EMBL" id="GAA1162492.1"/>
    </source>
</evidence>
<keyword evidence="2" id="KW-0547">Nucleotide-binding</keyword>
<keyword evidence="1" id="KW-0677">Repeat</keyword>
<evidence type="ECO:0000313" key="7">
    <source>
        <dbReference type="Proteomes" id="UP001499979"/>
    </source>
</evidence>
<evidence type="ECO:0000256" key="2">
    <source>
        <dbReference type="ARBA" id="ARBA00022741"/>
    </source>
</evidence>
<keyword evidence="7" id="KW-1185">Reference proteome</keyword>
<dbReference type="EMBL" id="BAAAJE010000030">
    <property type="protein sequence ID" value="GAA1162492.1"/>
    <property type="molecule type" value="Genomic_DNA"/>
</dbReference>
<evidence type="ECO:0000256" key="3">
    <source>
        <dbReference type="ARBA" id="ARBA00022840"/>
    </source>
</evidence>
<feature type="region of interest" description="Disordered" evidence="4">
    <location>
        <begin position="286"/>
        <end position="309"/>
    </location>
</feature>
<organism evidence="6 7">
    <name type="scientific">Nocardioides aquiterrae</name>
    <dbReference type="NCBI Taxonomy" id="203799"/>
    <lineage>
        <taxon>Bacteria</taxon>
        <taxon>Bacillati</taxon>
        <taxon>Actinomycetota</taxon>
        <taxon>Actinomycetes</taxon>
        <taxon>Propionibacteriales</taxon>
        <taxon>Nocardioidaceae</taxon>
        <taxon>Nocardioides</taxon>
    </lineage>
</organism>
<comment type="caution">
    <text evidence="6">The sequence shown here is derived from an EMBL/GenBank/DDBJ whole genome shotgun (WGS) entry which is preliminary data.</text>
</comment>
<feature type="compositionally biased region" description="Basic and acidic residues" evidence="4">
    <location>
        <begin position="290"/>
        <end position="309"/>
    </location>
</feature>
<reference evidence="7" key="1">
    <citation type="journal article" date="2019" name="Int. J. Syst. Evol. Microbiol.">
        <title>The Global Catalogue of Microorganisms (GCM) 10K type strain sequencing project: providing services to taxonomists for standard genome sequencing and annotation.</title>
        <authorList>
            <consortium name="The Broad Institute Genomics Platform"/>
            <consortium name="The Broad Institute Genome Sequencing Center for Infectious Disease"/>
            <person name="Wu L."/>
            <person name="Ma J."/>
        </authorList>
    </citation>
    <scope>NUCLEOTIDE SEQUENCE [LARGE SCALE GENOMIC DNA]</scope>
    <source>
        <strain evidence="7">JCM 11813</strain>
    </source>
</reference>
<dbReference type="SUPFAM" id="SSF52540">
    <property type="entry name" value="P-loop containing nucleoside triphosphate hydrolases"/>
    <property type="match status" value="2"/>
</dbReference>
<accession>A0ABP4FCY8</accession>
<name>A0ABP4FCY8_9ACTN</name>
<keyword evidence="3 6" id="KW-0067">ATP-binding</keyword>
<dbReference type="Proteomes" id="UP001499979">
    <property type="component" value="Unassembled WGS sequence"/>
</dbReference>
<gene>
    <name evidence="6" type="ORF">GCM10009606_45450</name>
</gene>
<dbReference type="Gene3D" id="3.40.50.300">
    <property type="entry name" value="P-loop containing nucleotide triphosphate hydrolases"/>
    <property type="match status" value="2"/>
</dbReference>
<dbReference type="SMART" id="SM00382">
    <property type="entry name" value="AAA"/>
    <property type="match status" value="2"/>
</dbReference>
<sequence length="510" mass="55148">MSSSTAVVSASGLTFAWPDGTPALRGLDLLVGPGRSGLVGVNGAGKSTLLRLIAGLLRPTAGHVSVAGEVAYLPQDLTWDVHQPVEEFLGIGAVRRAIRAVEAGDADPLHFDTIGDDWDVEERAVAELGRLGLPADVLDRRLGEVSGGEATQLGLARLLLRRPDVLLLDEPTNNLDAGARHRLYDVVEGWNRSLLVVSHDRGLLERMDRIGDLRDGSVRWYGGGYSSYAAQVEAEQEAALQAVTSARSDLRKQRNERVEAERMLASRKQVARKAEQTKGYGKALINAKKQQAEESAARHRRVQDDRVERARGRLDEAEARVREDREIRIDLPGTEVPRGRLVLDATEGLSLPVSGPDRIGVVGPNGSGKTTLLHRLVEQSRVPVALLPQRLDVLDPDDTVYGNVARRAPGADANTVRARLARFLFRGTAADRKVGDLSGGERFRATLAALLLADPAPQLLLLDEPTNNLDFASYDALVSALASYRGALVVVSHDPAFLEDIGVERVVELG</sequence>
<dbReference type="InterPro" id="IPR050611">
    <property type="entry name" value="ABCF"/>
</dbReference>
<evidence type="ECO:0000259" key="5">
    <source>
        <dbReference type="PROSITE" id="PS50893"/>
    </source>
</evidence>
<dbReference type="PANTHER" id="PTHR19211:SF6">
    <property type="entry name" value="BLL7188 PROTEIN"/>
    <property type="match status" value="1"/>
</dbReference>
<dbReference type="InterPro" id="IPR003439">
    <property type="entry name" value="ABC_transporter-like_ATP-bd"/>
</dbReference>
<dbReference type="Pfam" id="PF00005">
    <property type="entry name" value="ABC_tran"/>
    <property type="match status" value="2"/>
</dbReference>
<dbReference type="PROSITE" id="PS50893">
    <property type="entry name" value="ABC_TRANSPORTER_2"/>
    <property type="match status" value="1"/>
</dbReference>
<feature type="domain" description="ABC transporter" evidence="5">
    <location>
        <begin position="8"/>
        <end position="240"/>
    </location>
</feature>